<keyword evidence="10" id="KW-1185">Reference proteome</keyword>
<dbReference type="GO" id="GO:0046872">
    <property type="term" value="F:metal ion binding"/>
    <property type="evidence" value="ECO:0007669"/>
    <property type="project" value="UniProtKB-KW"/>
</dbReference>
<keyword evidence="5" id="KW-0456">Lyase</keyword>
<name>A0AAW0FWX4_9APHY</name>
<reference evidence="9 10" key="1">
    <citation type="submission" date="2022-09" db="EMBL/GenBank/DDBJ databases">
        <authorList>
            <person name="Palmer J.M."/>
        </authorList>
    </citation>
    <scope>NUCLEOTIDE SEQUENCE [LARGE SCALE GENOMIC DNA]</scope>
    <source>
        <strain evidence="9 10">DSM 7382</strain>
    </source>
</reference>
<dbReference type="EMBL" id="JASBNA010000030">
    <property type="protein sequence ID" value="KAK7683599.1"/>
    <property type="molecule type" value="Genomic_DNA"/>
</dbReference>
<accession>A0AAW0FWX4</accession>
<dbReference type="CDD" id="cd07938">
    <property type="entry name" value="DRE_TIM_HMGL"/>
    <property type="match status" value="1"/>
</dbReference>
<evidence type="ECO:0000313" key="10">
    <source>
        <dbReference type="Proteomes" id="UP001385951"/>
    </source>
</evidence>
<dbReference type="SUPFAM" id="SSF51569">
    <property type="entry name" value="Aldolase"/>
    <property type="match status" value="1"/>
</dbReference>
<dbReference type="InterPro" id="IPR000891">
    <property type="entry name" value="PYR_CT"/>
</dbReference>
<evidence type="ECO:0000256" key="3">
    <source>
        <dbReference type="ARBA" id="ARBA00012910"/>
    </source>
</evidence>
<dbReference type="GO" id="GO:0006552">
    <property type="term" value="P:L-leucine catabolic process"/>
    <property type="evidence" value="ECO:0007669"/>
    <property type="project" value="TreeGrafter"/>
</dbReference>
<evidence type="ECO:0000256" key="5">
    <source>
        <dbReference type="ARBA" id="ARBA00023239"/>
    </source>
</evidence>
<dbReference type="Proteomes" id="UP001385951">
    <property type="component" value="Unassembled WGS sequence"/>
</dbReference>
<protein>
    <recommendedName>
        <fullName evidence="3">hydroxymethylglutaryl-CoA lyase</fullName>
        <ecNumber evidence="3">4.1.3.4</ecNumber>
    </recommendedName>
</protein>
<dbReference type="PANTHER" id="PTHR42738:SF7">
    <property type="entry name" value="HYDROXYMETHYLGLUTARYL-COA LYASE"/>
    <property type="match status" value="1"/>
</dbReference>
<evidence type="ECO:0000256" key="7">
    <source>
        <dbReference type="SAM" id="MobiDB-lite"/>
    </source>
</evidence>
<feature type="region of interest" description="Disordered" evidence="7">
    <location>
        <begin position="21"/>
        <end position="43"/>
    </location>
</feature>
<proteinExistence type="inferred from homology"/>
<evidence type="ECO:0000256" key="2">
    <source>
        <dbReference type="ARBA" id="ARBA00009405"/>
    </source>
</evidence>
<comment type="pathway">
    <text evidence="1">Metabolic intermediate metabolism; (S)-3-hydroxy-3-methylglutaryl-CoA degradation; acetoacetate from (S)-3-hydroxy-3-methylglutaryl-CoA: step 1/1.</text>
</comment>
<dbReference type="AlphaFoldDB" id="A0AAW0FWX4"/>
<comment type="caution">
    <text evidence="9">The sequence shown here is derived from an EMBL/GenBank/DDBJ whole genome shotgun (WGS) entry which is preliminary data.</text>
</comment>
<dbReference type="GO" id="GO:0004419">
    <property type="term" value="F:hydroxymethylglutaryl-CoA lyase activity"/>
    <property type="evidence" value="ECO:0007669"/>
    <property type="project" value="UniProtKB-EC"/>
</dbReference>
<dbReference type="InterPro" id="IPR043594">
    <property type="entry name" value="HMGL"/>
</dbReference>
<comment type="similarity">
    <text evidence="2">Belongs to the HMG-CoA lyase family.</text>
</comment>
<dbReference type="EC" id="4.1.3.4" evidence="3"/>
<evidence type="ECO:0000256" key="6">
    <source>
        <dbReference type="ARBA" id="ARBA00049877"/>
    </source>
</evidence>
<evidence type="ECO:0000313" key="9">
    <source>
        <dbReference type="EMBL" id="KAK7683599.1"/>
    </source>
</evidence>
<dbReference type="Gene3D" id="3.20.20.70">
    <property type="entry name" value="Aldolase class I"/>
    <property type="match status" value="1"/>
</dbReference>
<evidence type="ECO:0000256" key="4">
    <source>
        <dbReference type="ARBA" id="ARBA00022723"/>
    </source>
</evidence>
<sequence>MLSTRVSRSLTTSSSLRTCTRLKTSRATSSRTYATPTSNPNHVTIVEVGPRDGLQNEKSVISPSVKVELVNRLGRAGLTHLEAGSFVSPKWVPQMAGTAEVITKMERMPGRHYPVLVPNMKGLDLLLDLLAKHPPTSSTPAPTNEIAIFTAATDAFSKANTNCTIAEGLERLEPVTRKALDHGLRVRGYVSVVITCPYAGKVDPQKVKEVTKALLDMGCYEVSLGDTVGTGNFTTVTKLLETVMGGTNAISAQKLAGHFHDTYGSAVNNVQTALNMGLRTFDSAVGGLGGCPYSPGATGNVATEDIMYALKDSPYTVAGDLEAVAEIGDWISKTLGKENASRAGKAIMASKKVSSKL</sequence>
<dbReference type="PANTHER" id="PTHR42738">
    <property type="entry name" value="HYDROXYMETHYLGLUTARYL-COA LYASE"/>
    <property type="match status" value="1"/>
</dbReference>
<dbReference type="Pfam" id="PF00682">
    <property type="entry name" value="HMGL-like"/>
    <property type="match status" value="1"/>
</dbReference>
<dbReference type="PROSITE" id="PS50991">
    <property type="entry name" value="PYR_CT"/>
    <property type="match status" value="1"/>
</dbReference>
<dbReference type="FunFam" id="3.20.20.70:FF:000201">
    <property type="entry name" value="Hydroxymethylglutaryl-CoA lyase"/>
    <property type="match status" value="1"/>
</dbReference>
<dbReference type="GO" id="GO:0046951">
    <property type="term" value="P:ketone body biosynthetic process"/>
    <property type="evidence" value="ECO:0007669"/>
    <property type="project" value="TreeGrafter"/>
</dbReference>
<evidence type="ECO:0000259" key="8">
    <source>
        <dbReference type="PROSITE" id="PS50991"/>
    </source>
</evidence>
<feature type="domain" description="Pyruvate carboxyltransferase" evidence="8">
    <location>
        <begin position="43"/>
        <end position="325"/>
    </location>
</feature>
<comment type="catalytic activity">
    <reaction evidence="6">
        <text>(3S)-3-hydroxy-3-methylglutaryl-CoA = acetoacetate + acetyl-CoA</text>
        <dbReference type="Rhea" id="RHEA:24404"/>
        <dbReference type="ChEBI" id="CHEBI:13705"/>
        <dbReference type="ChEBI" id="CHEBI:43074"/>
        <dbReference type="ChEBI" id="CHEBI:57288"/>
        <dbReference type="EC" id="4.1.3.4"/>
    </reaction>
</comment>
<dbReference type="NCBIfam" id="NF004283">
    <property type="entry name" value="PRK05692.1"/>
    <property type="match status" value="1"/>
</dbReference>
<organism evidence="9 10">
    <name type="scientific">Cerrena zonata</name>
    <dbReference type="NCBI Taxonomy" id="2478898"/>
    <lineage>
        <taxon>Eukaryota</taxon>
        <taxon>Fungi</taxon>
        <taxon>Dikarya</taxon>
        <taxon>Basidiomycota</taxon>
        <taxon>Agaricomycotina</taxon>
        <taxon>Agaricomycetes</taxon>
        <taxon>Polyporales</taxon>
        <taxon>Cerrenaceae</taxon>
        <taxon>Cerrena</taxon>
    </lineage>
</organism>
<feature type="compositionally biased region" description="Low complexity" evidence="7">
    <location>
        <begin position="21"/>
        <end position="38"/>
    </location>
</feature>
<gene>
    <name evidence="9" type="ORF">QCA50_013437</name>
</gene>
<keyword evidence="4" id="KW-0479">Metal-binding</keyword>
<dbReference type="InterPro" id="IPR013785">
    <property type="entry name" value="Aldolase_TIM"/>
</dbReference>
<evidence type="ECO:0000256" key="1">
    <source>
        <dbReference type="ARBA" id="ARBA00005143"/>
    </source>
</evidence>